<evidence type="ECO:0000313" key="1">
    <source>
        <dbReference type="EMBL" id="ADZ83533.1"/>
    </source>
</evidence>
<gene>
    <name evidence="1" type="ordered locus">Clole_1810</name>
</gene>
<dbReference type="EMBL" id="CP002582">
    <property type="protein sequence ID" value="ADZ83533.1"/>
    <property type="molecule type" value="Genomic_DNA"/>
</dbReference>
<dbReference type="HOGENOM" id="CLU_3341885_0_0_9"/>
<protein>
    <submittedName>
        <fullName evidence="1">Uncharacterized protein</fullName>
    </submittedName>
</protein>
<dbReference type="Proteomes" id="UP000008467">
    <property type="component" value="Chromosome"/>
</dbReference>
<dbReference type="AlphaFoldDB" id="F2JN79"/>
<proteinExistence type="predicted"/>
<evidence type="ECO:0000313" key="2">
    <source>
        <dbReference type="Proteomes" id="UP000008467"/>
    </source>
</evidence>
<organism evidence="1 2">
    <name type="scientific">Cellulosilyticum lentocellum (strain ATCC 49066 / DSM 5427 / NCIMB 11756 / RHM5)</name>
    <name type="common">Clostridium lentocellum</name>
    <dbReference type="NCBI Taxonomy" id="642492"/>
    <lineage>
        <taxon>Bacteria</taxon>
        <taxon>Bacillati</taxon>
        <taxon>Bacillota</taxon>
        <taxon>Clostridia</taxon>
        <taxon>Lachnospirales</taxon>
        <taxon>Cellulosilyticaceae</taxon>
        <taxon>Cellulosilyticum</taxon>
    </lineage>
</organism>
<sequence>MIYPSIAFTRPTTQALEIAKQTTLLSGLETLVFTNFI</sequence>
<name>F2JN79_CELLD</name>
<accession>F2JN79</accession>
<keyword evidence="2" id="KW-1185">Reference proteome</keyword>
<dbReference type="KEGG" id="cle:Clole_1810"/>
<reference evidence="1 2" key="1">
    <citation type="journal article" date="2011" name="J. Bacteriol.">
        <title>Complete genome sequence of the cellulose-degrading bacterium Cellulosilyticum lentocellum.</title>
        <authorList>
            <consortium name="US DOE Joint Genome Institute"/>
            <person name="Miller D.A."/>
            <person name="Suen G."/>
            <person name="Bruce D."/>
            <person name="Copeland A."/>
            <person name="Cheng J.F."/>
            <person name="Detter C."/>
            <person name="Goodwin L.A."/>
            <person name="Han C.S."/>
            <person name="Hauser L.J."/>
            <person name="Land M.L."/>
            <person name="Lapidus A."/>
            <person name="Lucas S."/>
            <person name="Meincke L."/>
            <person name="Pitluck S."/>
            <person name="Tapia R."/>
            <person name="Teshima H."/>
            <person name="Woyke T."/>
            <person name="Fox B.G."/>
            <person name="Angert E.R."/>
            <person name="Currie C.R."/>
        </authorList>
    </citation>
    <scope>NUCLEOTIDE SEQUENCE [LARGE SCALE GENOMIC DNA]</scope>
    <source>
        <strain evidence="2">ATCC 49066 / DSM 5427 / NCIMB 11756 / RHM5</strain>
    </source>
</reference>
<dbReference type="STRING" id="642492.Clole_1810"/>